<reference evidence="1 2" key="1">
    <citation type="submission" date="2023-11" db="EMBL/GenBank/DDBJ databases">
        <authorList>
            <person name="Okamura Y."/>
        </authorList>
    </citation>
    <scope>NUCLEOTIDE SEQUENCE [LARGE SCALE GENOMIC DNA]</scope>
</reference>
<name>A0AAV1JMX6_9NEOP</name>
<evidence type="ECO:0000313" key="1">
    <source>
        <dbReference type="EMBL" id="CAK1550856.1"/>
    </source>
</evidence>
<gene>
    <name evidence="1" type="ORF">LNINA_LOCUS10048</name>
</gene>
<dbReference type="Proteomes" id="UP001497472">
    <property type="component" value="Unassembled WGS sequence"/>
</dbReference>
<organism evidence="1 2">
    <name type="scientific">Leptosia nina</name>
    <dbReference type="NCBI Taxonomy" id="320188"/>
    <lineage>
        <taxon>Eukaryota</taxon>
        <taxon>Metazoa</taxon>
        <taxon>Ecdysozoa</taxon>
        <taxon>Arthropoda</taxon>
        <taxon>Hexapoda</taxon>
        <taxon>Insecta</taxon>
        <taxon>Pterygota</taxon>
        <taxon>Neoptera</taxon>
        <taxon>Endopterygota</taxon>
        <taxon>Lepidoptera</taxon>
        <taxon>Glossata</taxon>
        <taxon>Ditrysia</taxon>
        <taxon>Papilionoidea</taxon>
        <taxon>Pieridae</taxon>
        <taxon>Pierinae</taxon>
        <taxon>Leptosia</taxon>
    </lineage>
</organism>
<comment type="caution">
    <text evidence="1">The sequence shown here is derived from an EMBL/GenBank/DDBJ whole genome shotgun (WGS) entry which is preliminary data.</text>
</comment>
<keyword evidence="2" id="KW-1185">Reference proteome</keyword>
<sequence>MEYYSVFIRTAIFSNFKGTWFLRRPLSWLRIRSDGSGRKVRSGIAWCAATAAANEGQLFSPYRAESVYFSRSPRHFGSEFQVCDHKSTTVKIRGGRTSLLARASQVHPVLLMAAGGERFPYAAVPLRRT</sequence>
<accession>A0AAV1JMX6</accession>
<dbReference type="EMBL" id="CAVLEF010000098">
    <property type="protein sequence ID" value="CAK1550856.1"/>
    <property type="molecule type" value="Genomic_DNA"/>
</dbReference>
<proteinExistence type="predicted"/>
<dbReference type="AlphaFoldDB" id="A0AAV1JMX6"/>
<protein>
    <submittedName>
        <fullName evidence="1">Uncharacterized protein</fullName>
    </submittedName>
</protein>
<evidence type="ECO:0000313" key="2">
    <source>
        <dbReference type="Proteomes" id="UP001497472"/>
    </source>
</evidence>